<evidence type="ECO:0000256" key="4">
    <source>
        <dbReference type="RuleBase" id="RU003684"/>
    </source>
</evidence>
<evidence type="ECO:0000256" key="2">
    <source>
        <dbReference type="ARBA" id="ARBA00022723"/>
    </source>
</evidence>
<dbReference type="Pfam" id="PF00491">
    <property type="entry name" value="Arginase"/>
    <property type="match status" value="1"/>
</dbReference>
<reference evidence="5" key="1">
    <citation type="submission" date="2021-03" db="EMBL/GenBank/DDBJ databases">
        <title>Ottowia sp. 27C isolated from the cloaca of a Giant Asian pond turtle (Heosemys grandis).</title>
        <authorList>
            <person name="Spergser J."/>
            <person name="Busse H.-J."/>
        </authorList>
    </citation>
    <scope>NUCLEOTIDE SEQUENCE</scope>
    <source>
        <strain evidence="5">27C</strain>
    </source>
</reference>
<dbReference type="InterPro" id="IPR020855">
    <property type="entry name" value="Ureohydrolase_Mn_BS"/>
</dbReference>
<dbReference type="AlphaFoldDB" id="A0A975H6Z7"/>
<dbReference type="InterPro" id="IPR023696">
    <property type="entry name" value="Ureohydrolase_dom_sf"/>
</dbReference>
<proteinExistence type="inferred from homology"/>
<evidence type="ECO:0000313" key="6">
    <source>
        <dbReference type="Proteomes" id="UP000663903"/>
    </source>
</evidence>
<keyword evidence="3 4" id="KW-0378">Hydrolase</keyword>
<accession>A0A975H6Z7</accession>
<dbReference type="PANTHER" id="PTHR11358:SF26">
    <property type="entry name" value="GUANIDINO ACID HYDROLASE, MITOCHONDRIAL"/>
    <property type="match status" value="1"/>
</dbReference>
<dbReference type="PROSITE" id="PS01053">
    <property type="entry name" value="ARGINASE_1"/>
    <property type="match status" value="1"/>
</dbReference>
<dbReference type="RefSeq" id="WP_208010401.1">
    <property type="nucleotide sequence ID" value="NZ_CP071796.1"/>
</dbReference>
<evidence type="ECO:0000313" key="5">
    <source>
        <dbReference type="EMBL" id="QTD46502.1"/>
    </source>
</evidence>
<dbReference type="Gene3D" id="3.40.800.10">
    <property type="entry name" value="Ureohydrolase domain"/>
    <property type="match status" value="1"/>
</dbReference>
<dbReference type="GO" id="GO:0033389">
    <property type="term" value="P:putrescine biosynthetic process from arginine, via agmatine"/>
    <property type="evidence" value="ECO:0007669"/>
    <property type="project" value="TreeGrafter"/>
</dbReference>
<dbReference type="InterPro" id="IPR005925">
    <property type="entry name" value="Agmatinase-rel"/>
</dbReference>
<dbReference type="PANTHER" id="PTHR11358">
    <property type="entry name" value="ARGINASE/AGMATINASE"/>
    <property type="match status" value="1"/>
</dbReference>
<name>A0A975H6Z7_9BURK</name>
<evidence type="ECO:0000256" key="3">
    <source>
        <dbReference type="ARBA" id="ARBA00022801"/>
    </source>
</evidence>
<keyword evidence="6" id="KW-1185">Reference proteome</keyword>
<dbReference type="InterPro" id="IPR006035">
    <property type="entry name" value="Ureohydrolase"/>
</dbReference>
<dbReference type="SUPFAM" id="SSF52768">
    <property type="entry name" value="Arginase/deacetylase"/>
    <property type="match status" value="1"/>
</dbReference>
<sequence>MTSSLPPEELERLRQRYGDAGGGTMHDPHFAAVAAQIFSAADRRKWPFADVATFLGAHYRADGLTAPQGLQGLDVALVGVPMDLGVTHRAGARFGPRAVRAAERIGPYEHRLRIAPAAHLRLADVGDVPMRSRYNLEECHADIERCFAAIHAAGVLPLAVGGDHSITGSIMKALGRQQPMGMVHVDAHCDTAGIYEGSKFHHGGPFREAVLAGVLDPRRCIQIGIRGGAEYLWEFSYDSGMTVIHAETFAQMGVAAVVARARAVVGDGPTYVTFDVDGVDPAFTPGTGTPEVGGLTTLEALELLRGLAGIDIVGGDVMEVAPSYDPTSNTAQVGAQALFTLACLIALSPRFNQGVEK</sequence>
<dbReference type="PROSITE" id="PS51409">
    <property type="entry name" value="ARGINASE_2"/>
    <property type="match status" value="1"/>
</dbReference>
<dbReference type="EMBL" id="CP071796">
    <property type="protein sequence ID" value="QTD46502.1"/>
    <property type="molecule type" value="Genomic_DNA"/>
</dbReference>
<dbReference type="Proteomes" id="UP000663903">
    <property type="component" value="Chromosome"/>
</dbReference>
<dbReference type="EC" id="3.5.3.11" evidence="5"/>
<keyword evidence="2" id="KW-0479">Metal-binding</keyword>
<gene>
    <name evidence="5" type="primary">speB</name>
    <name evidence="5" type="ORF">J1M35_06365</name>
</gene>
<dbReference type="KEGG" id="otd:J1M35_06365"/>
<dbReference type="GO" id="GO:0008783">
    <property type="term" value="F:agmatinase activity"/>
    <property type="evidence" value="ECO:0007669"/>
    <property type="project" value="UniProtKB-EC"/>
</dbReference>
<protein>
    <submittedName>
        <fullName evidence="5">Agmatinase</fullName>
        <ecNumber evidence="5">3.5.3.11</ecNumber>
    </submittedName>
</protein>
<dbReference type="NCBIfam" id="TIGR01230">
    <property type="entry name" value="agmatinase"/>
    <property type="match status" value="1"/>
</dbReference>
<dbReference type="GO" id="GO:0046872">
    <property type="term" value="F:metal ion binding"/>
    <property type="evidence" value="ECO:0007669"/>
    <property type="project" value="UniProtKB-KW"/>
</dbReference>
<organism evidence="5 6">
    <name type="scientific">Ottowia testudinis</name>
    <dbReference type="NCBI Taxonomy" id="2816950"/>
    <lineage>
        <taxon>Bacteria</taxon>
        <taxon>Pseudomonadati</taxon>
        <taxon>Pseudomonadota</taxon>
        <taxon>Betaproteobacteria</taxon>
        <taxon>Burkholderiales</taxon>
        <taxon>Comamonadaceae</taxon>
        <taxon>Ottowia</taxon>
    </lineage>
</organism>
<evidence type="ECO:0000256" key="1">
    <source>
        <dbReference type="ARBA" id="ARBA00009227"/>
    </source>
</evidence>
<comment type="similarity">
    <text evidence="1">Belongs to the arginase family. Agmatinase subfamily.</text>
</comment>